<sequence>MARMIQMLEDDPSHYISELFQTGVMKVADAIMDMEARVQPLIPLNHPQCHLFHDVNNNMKSLETLAVVMKTFKVVFEETILPVIEEAREAMLTAEADVEMET</sequence>
<name>A0A4Y9YDE3_9APHY</name>
<accession>A0A4Y9YDE3</accession>
<organism evidence="1 2">
    <name type="scientific">Rhodofomes roseus</name>
    <dbReference type="NCBI Taxonomy" id="34475"/>
    <lineage>
        <taxon>Eukaryota</taxon>
        <taxon>Fungi</taxon>
        <taxon>Dikarya</taxon>
        <taxon>Basidiomycota</taxon>
        <taxon>Agaricomycotina</taxon>
        <taxon>Agaricomycetes</taxon>
        <taxon>Polyporales</taxon>
        <taxon>Rhodofomes</taxon>
    </lineage>
</organism>
<evidence type="ECO:0000313" key="1">
    <source>
        <dbReference type="EMBL" id="TFY60365.1"/>
    </source>
</evidence>
<comment type="caution">
    <text evidence="1">The sequence shown here is derived from an EMBL/GenBank/DDBJ whole genome shotgun (WGS) entry which is preliminary data.</text>
</comment>
<dbReference type="Proteomes" id="UP000298390">
    <property type="component" value="Unassembled WGS sequence"/>
</dbReference>
<gene>
    <name evidence="1" type="ORF">EVJ58_g5191</name>
</gene>
<dbReference type="AlphaFoldDB" id="A0A4Y9YDE3"/>
<dbReference type="EMBL" id="SEKV01000257">
    <property type="protein sequence ID" value="TFY60365.1"/>
    <property type="molecule type" value="Genomic_DNA"/>
</dbReference>
<protein>
    <submittedName>
        <fullName evidence="1">Uncharacterized protein</fullName>
    </submittedName>
</protein>
<proteinExistence type="predicted"/>
<reference evidence="1 2" key="1">
    <citation type="submission" date="2019-01" db="EMBL/GenBank/DDBJ databases">
        <title>Genome sequencing of the rare red list fungi Fomitopsis rosea.</title>
        <authorList>
            <person name="Buettner E."/>
            <person name="Kellner H."/>
        </authorList>
    </citation>
    <scope>NUCLEOTIDE SEQUENCE [LARGE SCALE GENOMIC DNA]</scope>
    <source>
        <strain evidence="1 2">DSM 105464</strain>
    </source>
</reference>
<evidence type="ECO:0000313" key="2">
    <source>
        <dbReference type="Proteomes" id="UP000298390"/>
    </source>
</evidence>